<gene>
    <name evidence="2" type="ORF">EV675_2146</name>
</gene>
<feature type="compositionally biased region" description="Acidic residues" evidence="1">
    <location>
        <begin position="73"/>
        <end position="83"/>
    </location>
</feature>
<organism evidence="2 3">
    <name type="scientific">Pigmentiphaga kullae</name>
    <dbReference type="NCBI Taxonomy" id="151784"/>
    <lineage>
        <taxon>Bacteria</taxon>
        <taxon>Pseudomonadati</taxon>
        <taxon>Pseudomonadota</taxon>
        <taxon>Betaproteobacteria</taxon>
        <taxon>Burkholderiales</taxon>
        <taxon>Alcaligenaceae</taxon>
        <taxon>Pigmentiphaga</taxon>
    </lineage>
</organism>
<evidence type="ECO:0000313" key="3">
    <source>
        <dbReference type="Proteomes" id="UP000292445"/>
    </source>
</evidence>
<reference evidence="2 3" key="1">
    <citation type="submission" date="2019-02" db="EMBL/GenBank/DDBJ databases">
        <title>Genomic Encyclopedia of Type Strains, Phase IV (KMG-IV): sequencing the most valuable type-strain genomes for metagenomic binning, comparative biology and taxonomic classification.</title>
        <authorList>
            <person name="Goeker M."/>
        </authorList>
    </citation>
    <scope>NUCLEOTIDE SEQUENCE [LARGE SCALE GENOMIC DNA]</scope>
    <source>
        <strain evidence="2 3">K24</strain>
    </source>
</reference>
<comment type="caution">
    <text evidence="2">The sequence shown here is derived from an EMBL/GenBank/DDBJ whole genome shotgun (WGS) entry which is preliminary data.</text>
</comment>
<feature type="region of interest" description="Disordered" evidence="1">
    <location>
        <begin position="66"/>
        <end position="106"/>
    </location>
</feature>
<dbReference type="AlphaFoldDB" id="A0A4Q7NM79"/>
<evidence type="ECO:0008006" key="4">
    <source>
        <dbReference type="Google" id="ProtNLM"/>
    </source>
</evidence>
<keyword evidence="3" id="KW-1185">Reference proteome</keyword>
<dbReference type="EMBL" id="SGXC01000001">
    <property type="protein sequence ID" value="RZS86112.1"/>
    <property type="molecule type" value="Genomic_DNA"/>
</dbReference>
<dbReference type="Proteomes" id="UP000292445">
    <property type="component" value="Unassembled WGS sequence"/>
</dbReference>
<name>A0A4Q7NM79_9BURK</name>
<evidence type="ECO:0000313" key="2">
    <source>
        <dbReference type="EMBL" id="RZS86112.1"/>
    </source>
</evidence>
<protein>
    <recommendedName>
        <fullName evidence="4">TIGR02449 family protein</fullName>
    </recommendedName>
</protein>
<accession>A0A4Q7NM79</accession>
<proteinExistence type="predicted"/>
<evidence type="ECO:0000256" key="1">
    <source>
        <dbReference type="SAM" id="MobiDB-lite"/>
    </source>
</evidence>
<sequence length="106" mass="11204">MVYDTPMIEDLDLLASRIRQLTELTQSLRDENVALGKSLAQRDSHIRVLRDTLAAAQSRVEGVLARLPGGEAPAEEVEGDADAPDNASSPGSEGADPGARSLYGTS</sequence>